<evidence type="ECO:0000256" key="10">
    <source>
        <dbReference type="ARBA" id="ARBA00022968"/>
    </source>
</evidence>
<dbReference type="FunFam" id="2.10.109.10:FF:000003">
    <property type="entry name" value="Signal peptidase complex catalytic subunit SEC11"/>
    <property type="match status" value="1"/>
</dbReference>
<protein>
    <recommendedName>
        <fullName evidence="5">Signal peptidase complex catalytic subunit SEC11</fullName>
        <ecNumber evidence="4">3.4.21.89</ecNumber>
    </recommendedName>
    <alternativeName>
        <fullName evidence="6">Signal peptidase complex catalytic subunit sec11</fullName>
    </alternativeName>
</protein>
<sequence>MGFIGETVDSVRSIQIRQFLSQVVSFGMIVTSALIIWKALMCVTGSESPVVVVLSESMEPGFKRGDILFLHMSEDPIRAGEIVVFNVDGRDIPIVHRVIKVHERLDTAEVDLLTKGDNNYEDDRLLYAQGQVWLHRHHIMGRAVGFLPYVGWVTIIMTEKPIVKYILIGALGLLVITSKD</sequence>
<keyword evidence="7" id="KW-0645">Protease</keyword>
<evidence type="ECO:0000256" key="8">
    <source>
        <dbReference type="ARBA" id="ARBA00022692"/>
    </source>
</evidence>
<dbReference type="AlphaFoldDB" id="A0AAN7LG14"/>
<keyword evidence="16" id="KW-1185">Reference proteome</keyword>
<dbReference type="EC" id="3.4.21.89" evidence="4"/>
<comment type="subcellular location">
    <subcellularLocation>
        <location evidence="2">Endoplasmic reticulum membrane</location>
        <topology evidence="2">Single-pass type II membrane protein</topology>
    </subcellularLocation>
</comment>
<comment type="similarity">
    <text evidence="3">Belongs to the peptidase S26B family.</text>
</comment>
<keyword evidence="10" id="KW-0735">Signal-anchor</keyword>
<evidence type="ECO:0000259" key="14">
    <source>
        <dbReference type="Pfam" id="PF00717"/>
    </source>
</evidence>
<evidence type="ECO:0000256" key="1">
    <source>
        <dbReference type="ARBA" id="ARBA00000677"/>
    </source>
</evidence>
<evidence type="ECO:0000256" key="2">
    <source>
        <dbReference type="ARBA" id="ARBA00004648"/>
    </source>
</evidence>
<evidence type="ECO:0000256" key="9">
    <source>
        <dbReference type="ARBA" id="ARBA00022801"/>
    </source>
</evidence>
<accession>A0AAN7LG14</accession>
<dbReference type="InterPro" id="IPR015927">
    <property type="entry name" value="Peptidase_S24_S26A/B/C"/>
</dbReference>
<dbReference type="CDD" id="cd06530">
    <property type="entry name" value="S26_SPase_I"/>
    <property type="match status" value="1"/>
</dbReference>
<name>A0AAN7LG14_TRANT</name>
<evidence type="ECO:0000256" key="5">
    <source>
        <dbReference type="ARBA" id="ARBA00019685"/>
    </source>
</evidence>
<keyword evidence="8" id="KW-0812">Transmembrane</keyword>
<evidence type="ECO:0000256" key="4">
    <source>
        <dbReference type="ARBA" id="ARBA00013208"/>
    </source>
</evidence>
<dbReference type="InterPro" id="IPR001733">
    <property type="entry name" value="Peptidase_S26B"/>
</dbReference>
<dbReference type="NCBIfam" id="TIGR02228">
    <property type="entry name" value="sigpep_I_arch"/>
    <property type="match status" value="1"/>
</dbReference>
<evidence type="ECO:0000256" key="6">
    <source>
        <dbReference type="ARBA" id="ARBA00021755"/>
    </source>
</evidence>
<dbReference type="EMBL" id="JAXQNO010000013">
    <property type="protein sequence ID" value="KAK4785967.1"/>
    <property type="molecule type" value="Genomic_DNA"/>
</dbReference>
<keyword evidence="9" id="KW-0378">Hydrolase</keyword>
<evidence type="ECO:0000256" key="7">
    <source>
        <dbReference type="ARBA" id="ARBA00022670"/>
    </source>
</evidence>
<comment type="caution">
    <text evidence="15">The sequence shown here is derived from an EMBL/GenBank/DDBJ whole genome shotgun (WGS) entry which is preliminary data.</text>
</comment>
<dbReference type="PANTHER" id="PTHR10806">
    <property type="entry name" value="SIGNAL PEPTIDASE COMPLEX CATALYTIC SUBUNIT SEC11"/>
    <property type="match status" value="1"/>
</dbReference>
<dbReference type="PANTHER" id="PTHR10806:SF6">
    <property type="entry name" value="SIGNAL PEPTIDASE COMPLEX CATALYTIC SUBUNIT SEC11"/>
    <property type="match status" value="1"/>
</dbReference>
<dbReference type="Pfam" id="PF00717">
    <property type="entry name" value="Peptidase_S24"/>
    <property type="match status" value="1"/>
</dbReference>
<dbReference type="GO" id="GO:0005787">
    <property type="term" value="C:signal peptidase complex"/>
    <property type="evidence" value="ECO:0007669"/>
    <property type="project" value="TreeGrafter"/>
</dbReference>
<dbReference type="InterPro" id="IPR036286">
    <property type="entry name" value="LexA/Signal_pep-like_sf"/>
</dbReference>
<comment type="function">
    <text evidence="13">Catalytic component of the signal peptidase complex (SPC) which catalyzes the cleavage of N-terminal signal sequences from nascent proteins as they are translocated into the lumen of the endoplasmic reticulum. Specifically cleaves N-terminal signal peptides that contain a hydrophobic alpha-helix (h-region) shorter than 18-20 amino acids.</text>
</comment>
<comment type="catalytic activity">
    <reaction evidence="1">
        <text>Cleavage of hydrophobic, N-terminal signal or leader sequences from secreted and periplasmic proteins.</text>
        <dbReference type="EC" id="3.4.21.89"/>
    </reaction>
</comment>
<dbReference type="GO" id="GO:0004252">
    <property type="term" value="F:serine-type endopeptidase activity"/>
    <property type="evidence" value="ECO:0007669"/>
    <property type="project" value="InterPro"/>
</dbReference>
<evidence type="ECO:0000256" key="13">
    <source>
        <dbReference type="ARBA" id="ARBA00045533"/>
    </source>
</evidence>
<keyword evidence="12" id="KW-0472">Membrane</keyword>
<feature type="domain" description="Peptidase S24/S26A/S26B/S26C" evidence="14">
    <location>
        <begin position="36"/>
        <end position="142"/>
    </location>
</feature>
<evidence type="ECO:0000256" key="12">
    <source>
        <dbReference type="ARBA" id="ARBA00023136"/>
    </source>
</evidence>
<dbReference type="SUPFAM" id="SSF51306">
    <property type="entry name" value="LexA/Signal peptidase"/>
    <property type="match status" value="1"/>
</dbReference>
<evidence type="ECO:0000256" key="3">
    <source>
        <dbReference type="ARBA" id="ARBA00011035"/>
    </source>
</evidence>
<dbReference type="Gene3D" id="2.10.109.10">
    <property type="entry name" value="Umud Fragment, subunit A"/>
    <property type="match status" value="1"/>
</dbReference>
<evidence type="ECO:0000256" key="11">
    <source>
        <dbReference type="ARBA" id="ARBA00022989"/>
    </source>
</evidence>
<evidence type="ECO:0000313" key="16">
    <source>
        <dbReference type="Proteomes" id="UP001346149"/>
    </source>
</evidence>
<dbReference type="GO" id="GO:0009003">
    <property type="term" value="F:signal peptidase activity"/>
    <property type="evidence" value="ECO:0007669"/>
    <property type="project" value="UniProtKB-EC"/>
</dbReference>
<keyword evidence="11" id="KW-1133">Transmembrane helix</keyword>
<gene>
    <name evidence="15" type="ORF">SAY86_002656</name>
</gene>
<dbReference type="InterPro" id="IPR019533">
    <property type="entry name" value="Peptidase_S26"/>
</dbReference>
<dbReference type="Proteomes" id="UP001346149">
    <property type="component" value="Unassembled WGS sequence"/>
</dbReference>
<dbReference type="PRINTS" id="PR00728">
    <property type="entry name" value="SIGNALPTASE"/>
</dbReference>
<reference evidence="15 16" key="1">
    <citation type="journal article" date="2023" name="Hortic Res">
        <title>Pangenome of water caltrop reveals structural variations and asymmetric subgenome divergence after allopolyploidization.</title>
        <authorList>
            <person name="Zhang X."/>
            <person name="Chen Y."/>
            <person name="Wang L."/>
            <person name="Yuan Y."/>
            <person name="Fang M."/>
            <person name="Shi L."/>
            <person name="Lu R."/>
            <person name="Comes H.P."/>
            <person name="Ma Y."/>
            <person name="Chen Y."/>
            <person name="Huang G."/>
            <person name="Zhou Y."/>
            <person name="Zheng Z."/>
            <person name="Qiu Y."/>
        </authorList>
    </citation>
    <scope>NUCLEOTIDE SEQUENCE [LARGE SCALE GENOMIC DNA]</scope>
    <source>
        <strain evidence="15">F231</strain>
    </source>
</reference>
<dbReference type="GO" id="GO:0006465">
    <property type="term" value="P:signal peptide processing"/>
    <property type="evidence" value="ECO:0007669"/>
    <property type="project" value="InterPro"/>
</dbReference>
<evidence type="ECO:0000313" key="15">
    <source>
        <dbReference type="EMBL" id="KAK4785967.1"/>
    </source>
</evidence>
<organism evidence="15 16">
    <name type="scientific">Trapa natans</name>
    <name type="common">Water chestnut</name>
    <dbReference type="NCBI Taxonomy" id="22666"/>
    <lineage>
        <taxon>Eukaryota</taxon>
        <taxon>Viridiplantae</taxon>
        <taxon>Streptophyta</taxon>
        <taxon>Embryophyta</taxon>
        <taxon>Tracheophyta</taxon>
        <taxon>Spermatophyta</taxon>
        <taxon>Magnoliopsida</taxon>
        <taxon>eudicotyledons</taxon>
        <taxon>Gunneridae</taxon>
        <taxon>Pentapetalae</taxon>
        <taxon>rosids</taxon>
        <taxon>malvids</taxon>
        <taxon>Myrtales</taxon>
        <taxon>Lythraceae</taxon>
        <taxon>Trapa</taxon>
    </lineage>
</organism>
<proteinExistence type="inferred from homology"/>